<dbReference type="InterPro" id="IPR009244">
    <property type="entry name" value="Mediatior_Med7"/>
</dbReference>
<dbReference type="GO" id="GO:0016592">
    <property type="term" value="C:mediator complex"/>
    <property type="evidence" value="ECO:0007669"/>
    <property type="project" value="InterPro"/>
</dbReference>
<gene>
    <name evidence="12" type="ORF">L228DRAFT_222048</name>
</gene>
<feature type="compositionally biased region" description="Basic and acidic residues" evidence="11">
    <location>
        <begin position="237"/>
        <end position="252"/>
    </location>
</feature>
<evidence type="ECO:0000256" key="1">
    <source>
        <dbReference type="ARBA" id="ARBA00004123"/>
    </source>
</evidence>
<keyword evidence="6 10" id="KW-0010">Activator</keyword>
<evidence type="ECO:0000313" key="12">
    <source>
        <dbReference type="EMBL" id="KZF21006.1"/>
    </source>
</evidence>
<protein>
    <recommendedName>
        <fullName evidence="4 10">Mediator of RNA polymerase II transcription subunit 7</fullName>
    </recommendedName>
</protein>
<evidence type="ECO:0000256" key="3">
    <source>
        <dbReference type="ARBA" id="ARBA00011837"/>
    </source>
</evidence>
<dbReference type="Pfam" id="PF05983">
    <property type="entry name" value="Med7"/>
    <property type="match status" value="1"/>
</dbReference>
<comment type="subcellular location">
    <subcellularLocation>
        <location evidence="1 10">Nucleus</location>
    </subcellularLocation>
</comment>
<name>A0A165FI71_XYLHT</name>
<reference evidence="12 13" key="1">
    <citation type="journal article" date="2016" name="Fungal Biol.">
        <title>The genome of Xylona heveae provides a window into fungal endophytism.</title>
        <authorList>
            <person name="Gazis R."/>
            <person name="Kuo A."/>
            <person name="Riley R."/>
            <person name="LaButti K."/>
            <person name="Lipzen A."/>
            <person name="Lin J."/>
            <person name="Amirebrahimi M."/>
            <person name="Hesse C.N."/>
            <person name="Spatafora J.W."/>
            <person name="Henrissat B."/>
            <person name="Hainaut M."/>
            <person name="Grigoriev I.V."/>
            <person name="Hibbett D.S."/>
        </authorList>
    </citation>
    <scope>NUCLEOTIDE SEQUENCE [LARGE SCALE GENOMIC DNA]</scope>
    <source>
        <strain evidence="12 13">TC161</strain>
    </source>
</reference>
<evidence type="ECO:0000256" key="5">
    <source>
        <dbReference type="ARBA" id="ARBA00023015"/>
    </source>
</evidence>
<dbReference type="Proteomes" id="UP000076632">
    <property type="component" value="Unassembled WGS sequence"/>
</dbReference>
<evidence type="ECO:0000256" key="9">
    <source>
        <dbReference type="ARBA" id="ARBA00025687"/>
    </source>
</evidence>
<keyword evidence="13" id="KW-1185">Reference proteome</keyword>
<dbReference type="PANTHER" id="PTHR21428:SF11">
    <property type="entry name" value="MEDIATOR OF RNA POLYMERASE II TRANSCRIPTION SUBUNIT 7"/>
    <property type="match status" value="1"/>
</dbReference>
<dbReference type="GO" id="GO:0006357">
    <property type="term" value="P:regulation of transcription by RNA polymerase II"/>
    <property type="evidence" value="ECO:0007669"/>
    <property type="project" value="InterPro"/>
</dbReference>
<evidence type="ECO:0000256" key="4">
    <source>
        <dbReference type="ARBA" id="ARBA00020631"/>
    </source>
</evidence>
<keyword evidence="7 10" id="KW-0804">Transcription</keyword>
<dbReference type="RefSeq" id="XP_018186561.1">
    <property type="nucleotide sequence ID" value="XM_018330290.1"/>
</dbReference>
<dbReference type="Gene3D" id="6.10.140.1520">
    <property type="match status" value="1"/>
</dbReference>
<accession>A0A165FI71</accession>
<dbReference type="PANTHER" id="PTHR21428">
    <property type="entry name" value="MEDIATOR OF RNA POLYMERASE II TRANSCRIPTION SUBUNIT 7"/>
    <property type="match status" value="1"/>
</dbReference>
<dbReference type="GO" id="GO:0003712">
    <property type="term" value="F:transcription coregulator activity"/>
    <property type="evidence" value="ECO:0007669"/>
    <property type="project" value="InterPro"/>
</dbReference>
<evidence type="ECO:0000256" key="8">
    <source>
        <dbReference type="ARBA" id="ARBA00023242"/>
    </source>
</evidence>
<dbReference type="Gene3D" id="6.10.140.200">
    <property type="match status" value="1"/>
</dbReference>
<evidence type="ECO:0000256" key="10">
    <source>
        <dbReference type="RuleBase" id="RU364060"/>
    </source>
</evidence>
<dbReference type="GeneID" id="28895427"/>
<dbReference type="InterPro" id="IPR044888">
    <property type="entry name" value="Mediatior_Med7_sf"/>
</dbReference>
<evidence type="ECO:0000256" key="7">
    <source>
        <dbReference type="ARBA" id="ARBA00023163"/>
    </source>
</evidence>
<dbReference type="OMA" id="IHDSYSM"/>
<evidence type="ECO:0000256" key="6">
    <source>
        <dbReference type="ARBA" id="ARBA00023159"/>
    </source>
</evidence>
<comment type="subunit">
    <text evidence="3 10">Component of the Mediator complex.</text>
</comment>
<dbReference type="FunCoup" id="A0A165FI71">
    <property type="interactions" value="720"/>
</dbReference>
<dbReference type="InParanoid" id="A0A165FI71"/>
<evidence type="ECO:0000256" key="11">
    <source>
        <dbReference type="SAM" id="MobiDB-lite"/>
    </source>
</evidence>
<dbReference type="AlphaFoldDB" id="A0A165FI71"/>
<dbReference type="InterPro" id="IPR037212">
    <property type="entry name" value="Med7/Med21-like"/>
</dbReference>
<dbReference type="EMBL" id="KV407461">
    <property type="protein sequence ID" value="KZF21006.1"/>
    <property type="molecule type" value="Genomic_DNA"/>
</dbReference>
<dbReference type="SUPFAM" id="SSF140718">
    <property type="entry name" value="Mediator hinge subcomplex-like"/>
    <property type="match status" value="1"/>
</dbReference>
<comment type="similarity">
    <text evidence="2 10">Belongs to the Mediator complex subunit 7 family.</text>
</comment>
<dbReference type="GO" id="GO:0070847">
    <property type="term" value="C:core mediator complex"/>
    <property type="evidence" value="ECO:0007669"/>
    <property type="project" value="TreeGrafter"/>
</dbReference>
<comment type="function">
    <text evidence="9">Component of the Mediator complex, a coactivator involved in the regulated transcription of nearly all RNA polymerase II-dependent genes. Mediator functions as a bridge to convey information from gene-specific regulatory proteins to the basal RNA polymerase II transcription machinery. Mediator is recruited to promoters by direct interactions with regulatory proteins and serves as a scaffold for the assembly of a functional preinitiation complex with RNA polymerase II and the general transcription factors.</text>
</comment>
<keyword evidence="5 10" id="KW-0805">Transcription regulation</keyword>
<feature type="region of interest" description="Disordered" evidence="11">
    <location>
        <begin position="226"/>
        <end position="264"/>
    </location>
</feature>
<organism evidence="12 13">
    <name type="scientific">Xylona heveae (strain CBS 132557 / TC161)</name>
    <dbReference type="NCBI Taxonomy" id="1328760"/>
    <lineage>
        <taxon>Eukaryota</taxon>
        <taxon>Fungi</taxon>
        <taxon>Dikarya</taxon>
        <taxon>Ascomycota</taxon>
        <taxon>Pezizomycotina</taxon>
        <taxon>Xylonomycetes</taxon>
        <taxon>Xylonales</taxon>
        <taxon>Xylonaceae</taxon>
        <taxon>Xylona</taxon>
    </lineage>
</organism>
<dbReference type="OrthoDB" id="10253553at2759"/>
<evidence type="ECO:0000256" key="2">
    <source>
        <dbReference type="ARBA" id="ARBA00009994"/>
    </source>
</evidence>
<dbReference type="STRING" id="1328760.A0A165FI71"/>
<proteinExistence type="inferred from homology"/>
<evidence type="ECO:0000313" key="13">
    <source>
        <dbReference type="Proteomes" id="UP000076632"/>
    </source>
</evidence>
<sequence>MADQQQNNVLSAVFPAPAPFYKYFTPANLARLEEYRRAHETKRASDETSEALTTSDQHVDIADLSPELRFLIPPEPPADGVYRSFGDIYNINDILPSLSDQGIEQLYPSHSSQQPQSPQDSTTHSAWTFDHTFYLRKLAKSLLLNFLELVGTLSIAPDQYGRKIEDLRTLFINSHHLINEYRPHQARESLITMMEEQLESSKKETEGVRKMKEKVEEVLRQLASGELDLADTAAPSDQKEGERSKADLDEQRNIWAALEVEPGP</sequence>
<keyword evidence="8 10" id="KW-0539">Nucleus</keyword>